<comment type="caution">
    <text evidence="1">The sequence shown here is derived from an EMBL/GenBank/DDBJ whole genome shotgun (WGS) entry which is preliminary data.</text>
</comment>
<evidence type="ECO:0008006" key="3">
    <source>
        <dbReference type="Google" id="ProtNLM"/>
    </source>
</evidence>
<accession>A0A1R3GVD3</accession>
<dbReference type="AlphaFoldDB" id="A0A1R3GVD3"/>
<evidence type="ECO:0000313" key="2">
    <source>
        <dbReference type="Proteomes" id="UP000187203"/>
    </source>
</evidence>
<name>A0A1R3GVD3_9ROSI</name>
<dbReference type="CDD" id="cd06222">
    <property type="entry name" value="RNase_H_like"/>
    <property type="match status" value="1"/>
</dbReference>
<dbReference type="Proteomes" id="UP000187203">
    <property type="component" value="Unassembled WGS sequence"/>
</dbReference>
<gene>
    <name evidence="1" type="ORF">COLO4_33276</name>
</gene>
<dbReference type="InterPro" id="IPR053151">
    <property type="entry name" value="RNase_H-like"/>
</dbReference>
<dbReference type="PANTHER" id="PTHR47723:SF24">
    <property type="entry name" value="RNASE H TYPE-1 DOMAIN-CONTAINING PROTEIN"/>
    <property type="match status" value="1"/>
</dbReference>
<protein>
    <recommendedName>
        <fullName evidence="3">RNase H type-1 domain-containing protein</fullName>
    </recommendedName>
</protein>
<organism evidence="1 2">
    <name type="scientific">Corchorus olitorius</name>
    <dbReference type="NCBI Taxonomy" id="93759"/>
    <lineage>
        <taxon>Eukaryota</taxon>
        <taxon>Viridiplantae</taxon>
        <taxon>Streptophyta</taxon>
        <taxon>Embryophyta</taxon>
        <taxon>Tracheophyta</taxon>
        <taxon>Spermatophyta</taxon>
        <taxon>Magnoliopsida</taxon>
        <taxon>eudicotyledons</taxon>
        <taxon>Gunneridae</taxon>
        <taxon>Pentapetalae</taxon>
        <taxon>rosids</taxon>
        <taxon>malvids</taxon>
        <taxon>Malvales</taxon>
        <taxon>Malvaceae</taxon>
        <taxon>Grewioideae</taxon>
        <taxon>Apeibeae</taxon>
        <taxon>Corchorus</taxon>
    </lineage>
</organism>
<dbReference type="OrthoDB" id="1906820at2759"/>
<sequence length="196" mass="21826">MNKAEGTWQLESIQPWINDTEQEAILRVPIHEGVEQDKKIWPGDKSGNYSVKSGYAIQKSATRRMNSSRASSSHQVDKRNVVSEFLSIWGKPDKVMVKPVRQQGGWERPKQGWFKVNCDGGYCNKPSQAGIGFIIRNHHGKLITGAGKKVLGGSALIIEALAVKEDRPIWLRTGLLFSLGWGCAMPTLVGINLPFW</sequence>
<dbReference type="EMBL" id="AWUE01021509">
    <property type="protein sequence ID" value="OMO62016.1"/>
    <property type="molecule type" value="Genomic_DNA"/>
</dbReference>
<dbReference type="InterPro" id="IPR044730">
    <property type="entry name" value="RNase_H-like_dom_plant"/>
</dbReference>
<reference evidence="2" key="1">
    <citation type="submission" date="2013-09" db="EMBL/GenBank/DDBJ databases">
        <title>Corchorus olitorius genome sequencing.</title>
        <authorList>
            <person name="Alam M."/>
            <person name="Haque M.S."/>
            <person name="Islam M.S."/>
            <person name="Emdad E.M."/>
            <person name="Islam M.M."/>
            <person name="Ahmed B."/>
            <person name="Halim A."/>
            <person name="Hossen Q.M.M."/>
            <person name="Hossain M.Z."/>
            <person name="Ahmed R."/>
            <person name="Khan M.M."/>
            <person name="Islam R."/>
            <person name="Rashid M.M."/>
            <person name="Khan S.A."/>
            <person name="Rahman M.S."/>
            <person name="Alam M."/>
            <person name="Yahiya A.S."/>
            <person name="Khan M.S."/>
            <person name="Azam M.S."/>
            <person name="Haque T."/>
            <person name="Lashkar M.Z.H."/>
            <person name="Akhand A.I."/>
            <person name="Morshed G."/>
            <person name="Roy S."/>
            <person name="Uddin K.S."/>
            <person name="Rabeya T."/>
            <person name="Hossain A.S."/>
            <person name="Chowdhury A."/>
            <person name="Snigdha A.R."/>
            <person name="Mortoza M.S."/>
            <person name="Matin S.A."/>
            <person name="Hoque S.M.E."/>
            <person name="Islam M.K."/>
            <person name="Roy D.K."/>
            <person name="Haider R."/>
            <person name="Moosa M.M."/>
            <person name="Elias S.M."/>
            <person name="Hasan A.M."/>
            <person name="Jahan S."/>
            <person name="Shafiuddin M."/>
            <person name="Mahmood N."/>
            <person name="Shommy N.S."/>
        </authorList>
    </citation>
    <scope>NUCLEOTIDE SEQUENCE [LARGE SCALE GENOMIC DNA]</scope>
    <source>
        <strain evidence="2">cv. O-4</strain>
    </source>
</reference>
<proteinExistence type="predicted"/>
<dbReference type="PANTHER" id="PTHR47723">
    <property type="entry name" value="OS05G0353850 PROTEIN"/>
    <property type="match status" value="1"/>
</dbReference>
<keyword evidence="2" id="KW-1185">Reference proteome</keyword>
<evidence type="ECO:0000313" key="1">
    <source>
        <dbReference type="EMBL" id="OMO62016.1"/>
    </source>
</evidence>